<comment type="similarity">
    <text evidence="5">Belongs to the DAPG/phloretin hydrolase family.</text>
</comment>
<dbReference type="Pfam" id="PF18089">
    <property type="entry name" value="DAPG_hydrolase"/>
    <property type="match status" value="1"/>
</dbReference>
<dbReference type="Proteomes" id="UP000315112">
    <property type="component" value="Unassembled WGS sequence"/>
</dbReference>
<comment type="cofactor">
    <cofactor evidence="1">
        <name>Zn(2+)</name>
        <dbReference type="ChEBI" id="CHEBI:29105"/>
    </cofactor>
</comment>
<proteinExistence type="inferred from homology"/>
<gene>
    <name evidence="7" type="ORF">IP92_04055</name>
</gene>
<dbReference type="OrthoDB" id="2052122at2"/>
<evidence type="ECO:0000256" key="2">
    <source>
        <dbReference type="ARBA" id="ARBA00022723"/>
    </source>
</evidence>
<keyword evidence="2" id="KW-0479">Metal-binding</keyword>
<dbReference type="EMBL" id="VLKW01000008">
    <property type="protein sequence ID" value="TWI44881.1"/>
    <property type="molecule type" value="Genomic_DNA"/>
</dbReference>
<organism evidence="7 8">
    <name type="scientific">Pseudoduganella flava</name>
    <dbReference type="NCBI Taxonomy" id="871742"/>
    <lineage>
        <taxon>Bacteria</taxon>
        <taxon>Pseudomonadati</taxon>
        <taxon>Pseudomonadota</taxon>
        <taxon>Betaproteobacteria</taxon>
        <taxon>Burkholderiales</taxon>
        <taxon>Oxalobacteraceae</taxon>
        <taxon>Telluria group</taxon>
        <taxon>Pseudoduganella</taxon>
    </lineage>
</organism>
<evidence type="ECO:0000256" key="1">
    <source>
        <dbReference type="ARBA" id="ARBA00001947"/>
    </source>
</evidence>
<keyword evidence="3" id="KW-0378">Hydrolase</keyword>
<dbReference type="GO" id="GO:0046872">
    <property type="term" value="F:metal ion binding"/>
    <property type="evidence" value="ECO:0007669"/>
    <property type="project" value="UniProtKB-KW"/>
</dbReference>
<dbReference type="InterPro" id="IPR041526">
    <property type="entry name" value="DAPG_hydrolase"/>
</dbReference>
<keyword evidence="4" id="KW-0862">Zinc</keyword>
<dbReference type="GO" id="GO:0016787">
    <property type="term" value="F:hydrolase activity"/>
    <property type="evidence" value="ECO:0007669"/>
    <property type="project" value="UniProtKB-KW"/>
</dbReference>
<evidence type="ECO:0000256" key="3">
    <source>
        <dbReference type="ARBA" id="ARBA00022801"/>
    </source>
</evidence>
<accession>A0A562PK97</accession>
<protein>
    <recommendedName>
        <fullName evidence="6">DAPG hydrolase PhiG domain-containing protein</fullName>
    </recommendedName>
</protein>
<dbReference type="AlphaFoldDB" id="A0A562PK97"/>
<name>A0A562PK97_9BURK</name>
<dbReference type="RefSeq" id="WP_158206847.1">
    <property type="nucleotide sequence ID" value="NZ_CP046904.1"/>
</dbReference>
<sequence length="233" mass="26047">MSAQPDVLNTYLGPLDGLLDRAPLPLETGIARLPNGCLLVAVRTDLPGCRGRMVDWWFKFFETTQHIRWWHPHDHVAHYGWDRNWKKGQDYVGATIHAVESLAGIPPVAAQLKFRDPRELFGAGELADAEARGDISAAVYASIGFGDDIAVDDEGDPRDGRMLHLVRDTPYGCVLRSRFLLGLAADEPRHAVPDALGLNLMRHCYTEFTYLSRFLPSLYYGEHANGELAPLPW</sequence>
<evidence type="ECO:0000259" key="6">
    <source>
        <dbReference type="Pfam" id="PF18089"/>
    </source>
</evidence>
<evidence type="ECO:0000313" key="8">
    <source>
        <dbReference type="Proteomes" id="UP000315112"/>
    </source>
</evidence>
<reference evidence="7 8" key="1">
    <citation type="journal article" date="2015" name="Stand. Genomic Sci.">
        <title>Genomic Encyclopedia of Bacterial and Archaeal Type Strains, Phase III: the genomes of soil and plant-associated and newly described type strains.</title>
        <authorList>
            <person name="Whitman W.B."/>
            <person name="Woyke T."/>
            <person name="Klenk H.P."/>
            <person name="Zhou Y."/>
            <person name="Lilburn T.G."/>
            <person name="Beck B.J."/>
            <person name="De Vos P."/>
            <person name="Vandamme P."/>
            <person name="Eisen J.A."/>
            <person name="Garrity G."/>
            <person name="Hugenholtz P."/>
            <person name="Kyrpides N.C."/>
        </authorList>
    </citation>
    <scope>NUCLEOTIDE SEQUENCE [LARGE SCALE GENOMIC DNA]</scope>
    <source>
        <strain evidence="7 8">CGMCC 1.10685</strain>
    </source>
</reference>
<evidence type="ECO:0000256" key="4">
    <source>
        <dbReference type="ARBA" id="ARBA00022833"/>
    </source>
</evidence>
<evidence type="ECO:0000313" key="7">
    <source>
        <dbReference type="EMBL" id="TWI44881.1"/>
    </source>
</evidence>
<comment type="caution">
    <text evidence="7">The sequence shown here is derived from an EMBL/GenBank/DDBJ whole genome shotgun (WGS) entry which is preliminary data.</text>
</comment>
<feature type="domain" description="DAPG hydrolase PhiG" evidence="6">
    <location>
        <begin position="16"/>
        <end position="220"/>
    </location>
</feature>
<evidence type="ECO:0000256" key="5">
    <source>
        <dbReference type="ARBA" id="ARBA00023459"/>
    </source>
</evidence>